<dbReference type="PANTHER" id="PTHR43201:SF8">
    <property type="entry name" value="ACYL-COA SYNTHETASE FAMILY MEMBER 3"/>
    <property type="match status" value="1"/>
</dbReference>
<dbReference type="PANTHER" id="PTHR43201">
    <property type="entry name" value="ACYL-COA SYNTHETASE"/>
    <property type="match status" value="1"/>
</dbReference>
<dbReference type="Gene3D" id="3.30.300.30">
    <property type="match status" value="1"/>
</dbReference>
<dbReference type="PROSITE" id="PS00455">
    <property type="entry name" value="AMP_BINDING"/>
    <property type="match status" value="1"/>
</dbReference>
<dbReference type="InterPro" id="IPR045851">
    <property type="entry name" value="AMP-bd_C_sf"/>
</dbReference>
<dbReference type="InterPro" id="IPR020845">
    <property type="entry name" value="AMP-binding_CS"/>
</dbReference>
<dbReference type="InterPro" id="IPR025110">
    <property type="entry name" value="AMP-bd_C"/>
</dbReference>
<evidence type="ECO:0000259" key="3">
    <source>
        <dbReference type="Pfam" id="PF13193"/>
    </source>
</evidence>
<dbReference type="Pfam" id="PF00501">
    <property type="entry name" value="AMP-binding"/>
    <property type="match status" value="1"/>
</dbReference>
<reference evidence="4" key="1">
    <citation type="submission" date="2023-04" db="EMBL/GenBank/DDBJ databases">
        <title>Black Yeasts Isolated from many extreme environments.</title>
        <authorList>
            <person name="Coleine C."/>
            <person name="Stajich J.E."/>
            <person name="Selbmann L."/>
        </authorList>
    </citation>
    <scope>NUCLEOTIDE SEQUENCE</scope>
    <source>
        <strain evidence="4">CCFEE 5312</strain>
    </source>
</reference>
<comment type="caution">
    <text evidence="4">The sequence shown here is derived from an EMBL/GenBank/DDBJ whole genome shotgun (WGS) entry which is preliminary data.</text>
</comment>
<keyword evidence="5" id="KW-1185">Reference proteome</keyword>
<dbReference type="SUPFAM" id="SSF56801">
    <property type="entry name" value="Acetyl-CoA synthetase-like"/>
    <property type="match status" value="1"/>
</dbReference>
<organism evidence="4 5">
    <name type="scientific">Extremus antarcticus</name>
    <dbReference type="NCBI Taxonomy" id="702011"/>
    <lineage>
        <taxon>Eukaryota</taxon>
        <taxon>Fungi</taxon>
        <taxon>Dikarya</taxon>
        <taxon>Ascomycota</taxon>
        <taxon>Pezizomycotina</taxon>
        <taxon>Dothideomycetes</taxon>
        <taxon>Dothideomycetidae</taxon>
        <taxon>Mycosphaerellales</taxon>
        <taxon>Extremaceae</taxon>
        <taxon>Extremus</taxon>
    </lineage>
</organism>
<dbReference type="EMBL" id="JAWDJX010000063">
    <property type="protein sequence ID" value="KAK3047348.1"/>
    <property type="molecule type" value="Genomic_DNA"/>
</dbReference>
<dbReference type="Gene3D" id="3.40.50.12780">
    <property type="entry name" value="N-terminal domain of ligase-like"/>
    <property type="match status" value="1"/>
</dbReference>
<feature type="domain" description="AMP-binding enzyme C-terminal" evidence="3">
    <location>
        <begin position="349"/>
        <end position="428"/>
    </location>
</feature>
<accession>A0AAJ0D6C1</accession>
<evidence type="ECO:0000313" key="4">
    <source>
        <dbReference type="EMBL" id="KAK3047348.1"/>
    </source>
</evidence>
<dbReference type="AlphaFoldDB" id="A0AAJ0D6C1"/>
<comment type="similarity">
    <text evidence="1">Belongs to the ATP-dependent AMP-binding enzyme family.</text>
</comment>
<evidence type="ECO:0000313" key="5">
    <source>
        <dbReference type="Proteomes" id="UP001271007"/>
    </source>
</evidence>
<dbReference type="Pfam" id="PF13193">
    <property type="entry name" value="AMP-binding_C"/>
    <property type="match status" value="1"/>
</dbReference>
<proteinExistence type="inferred from homology"/>
<dbReference type="GO" id="GO:0031956">
    <property type="term" value="F:medium-chain fatty acid-CoA ligase activity"/>
    <property type="evidence" value="ECO:0007669"/>
    <property type="project" value="TreeGrafter"/>
</dbReference>
<sequence>MIAALAAGAAVVPMSTYRAGRLESQYLELIWIGVANPAEEVQYFVNKSQQIAILSSATASSLARSVAGLCAQQGRSLPHLVASEAIGRSTYLKPFSVVISSDRYLDDNAAGVVIFTSGTTGKPKGSVLRRAYIHEAALNVVEGYDITHNDILLHTLPVHHATGLGTSFFPWMISGACIEFRTHGSFDPAWVWRRLRDGEITVFSGVPTMYLRLMWYHQKELAGLPASERYKYAAGVQRLRCLLCGSSALQQPVQDFWTRLRNNGKPGIYVRYGSSEVPGCIRVSADTDFLNLPEGCVGSPTTGVDIEIDSEGWFKTGDICRREGKYIFIVDRASIDIIKSGGYKIGAPEVEKVCLELPYVREASIMGIEDEEFGERVAAVITMVSSSKDWTLGIDQLRDDLRKSLPAYKLPTLLRVLDHELPKGPTGKVQKKSLGSQLFGPSWPRDDSVQVWRTAKARL</sequence>
<name>A0AAJ0D6C1_9PEZI</name>
<evidence type="ECO:0000256" key="1">
    <source>
        <dbReference type="ARBA" id="ARBA00006432"/>
    </source>
</evidence>
<dbReference type="InterPro" id="IPR042099">
    <property type="entry name" value="ANL_N_sf"/>
</dbReference>
<gene>
    <name evidence="4" type="ORF">LTR09_011220</name>
</gene>
<dbReference type="Proteomes" id="UP001271007">
    <property type="component" value="Unassembled WGS sequence"/>
</dbReference>
<dbReference type="GO" id="GO:0006631">
    <property type="term" value="P:fatty acid metabolic process"/>
    <property type="evidence" value="ECO:0007669"/>
    <property type="project" value="TreeGrafter"/>
</dbReference>
<dbReference type="InterPro" id="IPR000873">
    <property type="entry name" value="AMP-dep_synth/lig_dom"/>
</dbReference>
<protein>
    <submittedName>
        <fullName evidence="4">Uncharacterized protein</fullName>
    </submittedName>
</protein>
<feature type="domain" description="AMP-dependent synthetase/ligase" evidence="2">
    <location>
        <begin position="1"/>
        <end position="310"/>
    </location>
</feature>
<evidence type="ECO:0000259" key="2">
    <source>
        <dbReference type="Pfam" id="PF00501"/>
    </source>
</evidence>